<keyword evidence="3" id="KW-0479">Metal-binding</keyword>
<organism evidence="6 7">
    <name type="scientific">Paramagnetospirillum marisnigri</name>
    <dbReference type="NCBI Taxonomy" id="1285242"/>
    <lineage>
        <taxon>Bacteria</taxon>
        <taxon>Pseudomonadati</taxon>
        <taxon>Pseudomonadota</taxon>
        <taxon>Alphaproteobacteria</taxon>
        <taxon>Rhodospirillales</taxon>
        <taxon>Magnetospirillaceae</taxon>
        <taxon>Paramagnetospirillum</taxon>
    </lineage>
</organism>
<comment type="similarity">
    <text evidence="1">Belongs to the SCO1/2 family.</text>
</comment>
<dbReference type="FunFam" id="3.40.30.10:FF:000013">
    <property type="entry name" value="Blast:Protein SCO1 homolog, mitochondrial"/>
    <property type="match status" value="1"/>
</dbReference>
<evidence type="ECO:0000313" key="6">
    <source>
        <dbReference type="EMBL" id="OAN55956.1"/>
    </source>
</evidence>
<keyword evidence="2 3" id="KW-0186">Copper</keyword>
<feature type="binding site" evidence="3">
    <location>
        <position position="71"/>
    </location>
    <ligand>
        <name>Cu cation</name>
        <dbReference type="ChEBI" id="CHEBI:23378"/>
    </ligand>
</feature>
<evidence type="ECO:0000256" key="1">
    <source>
        <dbReference type="ARBA" id="ARBA00010996"/>
    </source>
</evidence>
<dbReference type="SUPFAM" id="SSF52833">
    <property type="entry name" value="Thioredoxin-like"/>
    <property type="match status" value="1"/>
</dbReference>
<dbReference type="InterPro" id="IPR036249">
    <property type="entry name" value="Thioredoxin-like_sf"/>
</dbReference>
<dbReference type="InterPro" id="IPR003782">
    <property type="entry name" value="SCO1/SenC"/>
</dbReference>
<dbReference type="Pfam" id="PF02630">
    <property type="entry name" value="SCO1-SenC"/>
    <property type="match status" value="1"/>
</dbReference>
<feature type="binding site" evidence="3">
    <location>
        <position position="156"/>
    </location>
    <ligand>
        <name>Cu cation</name>
        <dbReference type="ChEBI" id="CHEBI:23378"/>
    </ligand>
</feature>
<keyword evidence="4" id="KW-1015">Disulfide bond</keyword>
<keyword evidence="5" id="KW-0732">Signal</keyword>
<dbReference type="STRING" id="1285242.A6A04_10345"/>
<dbReference type="Proteomes" id="UP000078428">
    <property type="component" value="Unassembled WGS sequence"/>
</dbReference>
<dbReference type="PANTHER" id="PTHR12151">
    <property type="entry name" value="ELECTRON TRANSPORT PROTIN SCO1/SENC FAMILY MEMBER"/>
    <property type="match status" value="1"/>
</dbReference>
<reference evidence="6 7" key="1">
    <citation type="submission" date="2016-04" db="EMBL/GenBank/DDBJ databases">
        <title>Draft genome sequence of freshwater magnetotactic bacteria Magnetospirillum marisnigri SP-1 and Magnetospirillum moscoviense BB-1.</title>
        <authorList>
            <person name="Koziaeva V."/>
            <person name="Dziuba M.V."/>
            <person name="Ivanov T.M."/>
            <person name="Kuznetsov B."/>
            <person name="Grouzdev D.S."/>
        </authorList>
    </citation>
    <scope>NUCLEOTIDE SEQUENCE [LARGE SCALE GENOMIC DNA]</scope>
    <source>
        <strain evidence="6 7">SP-1</strain>
    </source>
</reference>
<feature type="disulfide bond" description="Redox-active" evidence="4">
    <location>
        <begin position="67"/>
        <end position="71"/>
    </location>
</feature>
<evidence type="ECO:0008006" key="8">
    <source>
        <dbReference type="Google" id="ProtNLM"/>
    </source>
</evidence>
<dbReference type="PANTHER" id="PTHR12151:SF25">
    <property type="entry name" value="LINALOOL DEHYDRATASE_ISOMERASE DOMAIN-CONTAINING PROTEIN"/>
    <property type="match status" value="1"/>
</dbReference>
<evidence type="ECO:0000256" key="3">
    <source>
        <dbReference type="PIRSR" id="PIRSR603782-1"/>
    </source>
</evidence>
<accession>A0A178MXC1</accession>
<dbReference type="EMBL" id="LWQT01000010">
    <property type="protein sequence ID" value="OAN55956.1"/>
    <property type="molecule type" value="Genomic_DNA"/>
</dbReference>
<gene>
    <name evidence="6" type="ORF">A6A04_10345</name>
</gene>
<keyword evidence="7" id="KW-1185">Reference proteome</keyword>
<dbReference type="AlphaFoldDB" id="A0A178MXC1"/>
<dbReference type="GO" id="GO:0046872">
    <property type="term" value="F:metal ion binding"/>
    <property type="evidence" value="ECO:0007669"/>
    <property type="project" value="UniProtKB-KW"/>
</dbReference>
<feature type="chain" id="PRO_5008092321" description="Electron transporter SenC" evidence="5">
    <location>
        <begin position="32"/>
        <end position="192"/>
    </location>
</feature>
<dbReference type="CDD" id="cd02968">
    <property type="entry name" value="SCO"/>
    <property type="match status" value="1"/>
</dbReference>
<evidence type="ECO:0000313" key="7">
    <source>
        <dbReference type="Proteomes" id="UP000078428"/>
    </source>
</evidence>
<feature type="binding site" evidence="3">
    <location>
        <position position="67"/>
    </location>
    <ligand>
        <name>Cu cation</name>
        <dbReference type="ChEBI" id="CHEBI:23378"/>
    </ligand>
</feature>
<name>A0A178MXC1_9PROT</name>
<evidence type="ECO:0000256" key="2">
    <source>
        <dbReference type="ARBA" id="ARBA00023008"/>
    </source>
</evidence>
<feature type="signal peptide" evidence="5">
    <location>
        <begin position="1"/>
        <end position="31"/>
    </location>
</feature>
<evidence type="ECO:0000256" key="5">
    <source>
        <dbReference type="SAM" id="SignalP"/>
    </source>
</evidence>
<protein>
    <recommendedName>
        <fullName evidence="8">Electron transporter SenC</fullName>
    </recommendedName>
</protein>
<proteinExistence type="inferred from homology"/>
<sequence>MSAPEETPMSIFLRLALLVLCLLHSASPVLADAIGGPFTLVGEGRESISDSRFRGQWMLIYFGYTSCPDACPTDLQRMTEALDALGPLAERIQPLLITLDPARDTPSVLTDYVRMFHPRLRGLTGSVEQIDEVARRYRVRWVRNPPDAQGAYSVDHTTTLYLVGPNGAFVEWYKSGVAPAAMAEAIRRRLAR</sequence>
<evidence type="ECO:0000256" key="4">
    <source>
        <dbReference type="PIRSR" id="PIRSR603782-2"/>
    </source>
</evidence>
<comment type="caution">
    <text evidence="6">The sequence shown here is derived from an EMBL/GenBank/DDBJ whole genome shotgun (WGS) entry which is preliminary data.</text>
</comment>
<dbReference type="Gene3D" id="3.40.30.10">
    <property type="entry name" value="Glutaredoxin"/>
    <property type="match status" value="1"/>
</dbReference>